<organism evidence="2 3">
    <name type="scientific">Brassica cretica</name>
    <name type="common">Mustard</name>
    <dbReference type="NCBI Taxonomy" id="69181"/>
    <lineage>
        <taxon>Eukaryota</taxon>
        <taxon>Viridiplantae</taxon>
        <taxon>Streptophyta</taxon>
        <taxon>Embryophyta</taxon>
        <taxon>Tracheophyta</taxon>
        <taxon>Spermatophyta</taxon>
        <taxon>Magnoliopsida</taxon>
        <taxon>eudicotyledons</taxon>
        <taxon>Gunneridae</taxon>
        <taxon>Pentapetalae</taxon>
        <taxon>rosids</taxon>
        <taxon>malvids</taxon>
        <taxon>Brassicales</taxon>
        <taxon>Brassicaceae</taxon>
        <taxon>Brassiceae</taxon>
        <taxon>Brassica</taxon>
    </lineage>
</organism>
<keyword evidence="3" id="KW-1185">Reference proteome</keyword>
<accession>A0ABQ7DL53</accession>
<feature type="region of interest" description="Disordered" evidence="1">
    <location>
        <begin position="34"/>
        <end position="138"/>
    </location>
</feature>
<dbReference type="EMBL" id="QGKV02000649">
    <property type="protein sequence ID" value="KAF3578056.1"/>
    <property type="molecule type" value="Genomic_DNA"/>
</dbReference>
<reference evidence="2 3" key="1">
    <citation type="journal article" date="2020" name="BMC Genomics">
        <title>Intraspecific diversification of the crop wild relative Brassica cretica Lam. using demographic model selection.</title>
        <authorList>
            <person name="Kioukis A."/>
            <person name="Michalopoulou V.A."/>
            <person name="Briers L."/>
            <person name="Pirintsos S."/>
            <person name="Studholme D.J."/>
            <person name="Pavlidis P."/>
            <person name="Sarris P.F."/>
        </authorList>
    </citation>
    <scope>NUCLEOTIDE SEQUENCE [LARGE SCALE GENOMIC DNA]</scope>
    <source>
        <strain evidence="3">cv. PFS-1207/04</strain>
    </source>
</reference>
<evidence type="ECO:0000313" key="3">
    <source>
        <dbReference type="Proteomes" id="UP000266723"/>
    </source>
</evidence>
<evidence type="ECO:0000256" key="1">
    <source>
        <dbReference type="SAM" id="MobiDB-lite"/>
    </source>
</evidence>
<sequence length="138" mass="14177">MMIRAPVMMIRDQAMTIPAPAMSIRALNLQKASINMGKARSRESGDETRETEEETGRGDPTGEESSRGSGETASGFGGLRLEGIVGMSKDSDGEGDVSLEPGVGNRGDISGDIASGGEAEKLEGASGKNVGAADMVES</sequence>
<comment type="caution">
    <text evidence="2">The sequence shown here is derived from an EMBL/GenBank/DDBJ whole genome shotgun (WGS) entry which is preliminary data.</text>
</comment>
<evidence type="ECO:0000313" key="2">
    <source>
        <dbReference type="EMBL" id="KAF3578056.1"/>
    </source>
</evidence>
<dbReference type="Proteomes" id="UP000266723">
    <property type="component" value="Unassembled WGS sequence"/>
</dbReference>
<gene>
    <name evidence="2" type="ORF">DY000_02036152</name>
</gene>
<proteinExistence type="predicted"/>
<name>A0ABQ7DL53_BRACR</name>
<protein>
    <submittedName>
        <fullName evidence="2">Uncharacterized protein</fullName>
    </submittedName>
</protein>